<evidence type="ECO:0000313" key="2">
    <source>
        <dbReference type="Proteomes" id="UP000626092"/>
    </source>
</evidence>
<dbReference type="OrthoDB" id="10263919at2759"/>
<keyword evidence="2" id="KW-1185">Reference proteome</keyword>
<evidence type="ECO:0000313" key="1">
    <source>
        <dbReference type="EMBL" id="KAF7112485.1"/>
    </source>
</evidence>
<protein>
    <submittedName>
        <fullName evidence="1">Uncharacterized protein</fullName>
    </submittedName>
</protein>
<name>A0A834L233_RHOSS</name>
<proteinExistence type="predicted"/>
<dbReference type="Proteomes" id="UP000626092">
    <property type="component" value="Unassembled WGS sequence"/>
</dbReference>
<reference evidence="1" key="1">
    <citation type="submission" date="2019-11" db="EMBL/GenBank/DDBJ databases">
        <authorList>
            <person name="Liu Y."/>
            <person name="Hou J."/>
            <person name="Li T.-Q."/>
            <person name="Guan C.-H."/>
            <person name="Wu X."/>
            <person name="Wu H.-Z."/>
            <person name="Ling F."/>
            <person name="Zhang R."/>
            <person name="Shi X.-G."/>
            <person name="Ren J.-P."/>
            <person name="Chen E.-F."/>
            <person name="Sun J.-M."/>
        </authorList>
    </citation>
    <scope>NUCLEOTIDE SEQUENCE</scope>
    <source>
        <strain evidence="1">Adult_tree_wgs_1</strain>
        <tissue evidence="1">Leaves</tissue>
    </source>
</reference>
<dbReference type="AlphaFoldDB" id="A0A834L233"/>
<dbReference type="EMBL" id="WJXA01000488">
    <property type="protein sequence ID" value="KAF7112485.1"/>
    <property type="molecule type" value="Genomic_DNA"/>
</dbReference>
<organism evidence="1 2">
    <name type="scientific">Rhododendron simsii</name>
    <name type="common">Sims's rhododendron</name>
    <dbReference type="NCBI Taxonomy" id="118357"/>
    <lineage>
        <taxon>Eukaryota</taxon>
        <taxon>Viridiplantae</taxon>
        <taxon>Streptophyta</taxon>
        <taxon>Embryophyta</taxon>
        <taxon>Tracheophyta</taxon>
        <taxon>Spermatophyta</taxon>
        <taxon>Magnoliopsida</taxon>
        <taxon>eudicotyledons</taxon>
        <taxon>Gunneridae</taxon>
        <taxon>Pentapetalae</taxon>
        <taxon>asterids</taxon>
        <taxon>Ericales</taxon>
        <taxon>Ericaceae</taxon>
        <taxon>Ericoideae</taxon>
        <taxon>Rhodoreae</taxon>
        <taxon>Rhododendron</taxon>
    </lineage>
</organism>
<gene>
    <name evidence="1" type="ORF">RHSIM_RhsimUnG0224500</name>
</gene>
<accession>A0A834L233</accession>
<comment type="caution">
    <text evidence="1">The sequence shown here is derived from an EMBL/GenBank/DDBJ whole genome shotgun (WGS) entry which is preliminary data.</text>
</comment>
<sequence>MAVRFVGPLKPPDLNPIPFKLDESNVVWSSCDLSPIRAMSSPVLPYRLHLPHHSLHNHNHQFHPLKSGLSAALSNDLLPLVHSEPILNSSLAAEDGKYNSSLSGCHVAGG</sequence>